<comment type="caution">
    <text evidence="7">The sequence shown here is derived from an EMBL/GenBank/DDBJ whole genome shotgun (WGS) entry which is preliminary data.</text>
</comment>
<organism evidence="7 8">
    <name type="scientific">Naumannella cuiyingiana</name>
    <dbReference type="NCBI Taxonomy" id="1347891"/>
    <lineage>
        <taxon>Bacteria</taxon>
        <taxon>Bacillati</taxon>
        <taxon>Actinomycetota</taxon>
        <taxon>Actinomycetes</taxon>
        <taxon>Propionibacteriales</taxon>
        <taxon>Propionibacteriaceae</taxon>
        <taxon>Naumannella</taxon>
    </lineage>
</organism>
<evidence type="ECO:0000256" key="2">
    <source>
        <dbReference type="ARBA" id="ARBA00022448"/>
    </source>
</evidence>
<keyword evidence="8" id="KW-1185">Reference proteome</keyword>
<dbReference type="InterPro" id="IPR017871">
    <property type="entry name" value="ABC_transporter-like_CS"/>
</dbReference>
<dbReference type="InterPro" id="IPR050763">
    <property type="entry name" value="ABC_transporter_ATP-binding"/>
</dbReference>
<dbReference type="PANTHER" id="PTHR42711">
    <property type="entry name" value="ABC TRANSPORTER ATP-BINDING PROTEIN"/>
    <property type="match status" value="1"/>
</dbReference>
<evidence type="ECO:0000313" key="8">
    <source>
        <dbReference type="Proteomes" id="UP000527616"/>
    </source>
</evidence>
<dbReference type="PANTHER" id="PTHR42711:SF19">
    <property type="entry name" value="DOXORUBICIN RESISTANCE ATP-BINDING PROTEIN DRRA"/>
    <property type="match status" value="1"/>
</dbReference>
<name>A0A7Z0D828_9ACTN</name>
<evidence type="ECO:0000259" key="6">
    <source>
        <dbReference type="PROSITE" id="PS50893"/>
    </source>
</evidence>
<dbReference type="AlphaFoldDB" id="A0A7Z0D828"/>
<reference evidence="7 8" key="1">
    <citation type="submission" date="2020-07" db="EMBL/GenBank/DDBJ databases">
        <title>Sequencing the genomes of 1000 actinobacteria strains.</title>
        <authorList>
            <person name="Klenk H.-P."/>
        </authorList>
    </citation>
    <scope>NUCLEOTIDE SEQUENCE [LARGE SCALE GENOMIC DNA]</scope>
    <source>
        <strain evidence="7 8">DSM 103164</strain>
    </source>
</reference>
<evidence type="ECO:0000313" key="7">
    <source>
        <dbReference type="EMBL" id="NYI70545.1"/>
    </source>
</evidence>
<gene>
    <name evidence="7" type="ORF">GGQ54_001105</name>
</gene>
<dbReference type="SMART" id="SM00382">
    <property type="entry name" value="AAA"/>
    <property type="match status" value="1"/>
</dbReference>
<evidence type="ECO:0000256" key="5">
    <source>
        <dbReference type="ARBA" id="ARBA00023251"/>
    </source>
</evidence>
<keyword evidence="5" id="KW-0046">Antibiotic resistance</keyword>
<dbReference type="RefSeq" id="WP_179444489.1">
    <property type="nucleotide sequence ID" value="NZ_JACBZS010000001.1"/>
</dbReference>
<evidence type="ECO:0000256" key="3">
    <source>
        <dbReference type="ARBA" id="ARBA00022741"/>
    </source>
</evidence>
<dbReference type="InterPro" id="IPR003593">
    <property type="entry name" value="AAA+_ATPase"/>
</dbReference>
<comment type="subcellular location">
    <subcellularLocation>
        <location evidence="1">Cell membrane</location>
        <topology evidence="1">Peripheral membrane protein</topology>
    </subcellularLocation>
</comment>
<dbReference type="GO" id="GO:0016887">
    <property type="term" value="F:ATP hydrolysis activity"/>
    <property type="evidence" value="ECO:0007669"/>
    <property type="project" value="InterPro"/>
</dbReference>
<keyword evidence="2" id="KW-0813">Transport</keyword>
<dbReference type="GO" id="GO:0046677">
    <property type="term" value="P:response to antibiotic"/>
    <property type="evidence" value="ECO:0007669"/>
    <property type="project" value="UniProtKB-KW"/>
</dbReference>
<dbReference type="GO" id="GO:0005524">
    <property type="term" value="F:ATP binding"/>
    <property type="evidence" value="ECO:0007669"/>
    <property type="project" value="UniProtKB-KW"/>
</dbReference>
<dbReference type="InterPro" id="IPR003439">
    <property type="entry name" value="ABC_transporter-like_ATP-bd"/>
</dbReference>
<keyword evidence="4" id="KW-0067">ATP-binding</keyword>
<dbReference type="Gene3D" id="3.40.50.300">
    <property type="entry name" value="P-loop containing nucleotide triphosphate hydrolases"/>
    <property type="match status" value="1"/>
</dbReference>
<protein>
    <submittedName>
        <fullName evidence="7">ABC-type multidrug transport system ATPase subunit</fullName>
    </submittedName>
</protein>
<dbReference type="GO" id="GO:0005886">
    <property type="term" value="C:plasma membrane"/>
    <property type="evidence" value="ECO:0007669"/>
    <property type="project" value="UniProtKB-SubCell"/>
</dbReference>
<dbReference type="PROSITE" id="PS50893">
    <property type="entry name" value="ABC_TRANSPORTER_2"/>
    <property type="match status" value="1"/>
</dbReference>
<accession>A0A7Z0D828</accession>
<dbReference type="InterPro" id="IPR027417">
    <property type="entry name" value="P-loop_NTPase"/>
</dbReference>
<evidence type="ECO:0000256" key="4">
    <source>
        <dbReference type="ARBA" id="ARBA00022840"/>
    </source>
</evidence>
<proteinExistence type="predicted"/>
<dbReference type="Proteomes" id="UP000527616">
    <property type="component" value="Unassembled WGS sequence"/>
</dbReference>
<keyword evidence="3" id="KW-0547">Nucleotide-binding</keyword>
<dbReference type="Pfam" id="PF00005">
    <property type="entry name" value="ABC_tran"/>
    <property type="match status" value="1"/>
</dbReference>
<dbReference type="EMBL" id="JACBZS010000001">
    <property type="protein sequence ID" value="NYI70545.1"/>
    <property type="molecule type" value="Genomic_DNA"/>
</dbReference>
<evidence type="ECO:0000256" key="1">
    <source>
        <dbReference type="ARBA" id="ARBA00004202"/>
    </source>
</evidence>
<dbReference type="SUPFAM" id="SSF52540">
    <property type="entry name" value="P-loop containing nucleoside triphosphate hydrolases"/>
    <property type="match status" value="1"/>
</dbReference>
<dbReference type="PROSITE" id="PS00211">
    <property type="entry name" value="ABC_TRANSPORTER_1"/>
    <property type="match status" value="1"/>
</dbReference>
<feature type="domain" description="ABC transporter" evidence="6">
    <location>
        <begin position="5"/>
        <end position="234"/>
    </location>
</feature>
<sequence length="303" mass="32166">MDGTIETHGLAKSFGANRVLDDLTLRIDGGVFALLGRNGAGKTTLVSILTTLIRADAGTARVAGHDVARDRRRLRAAISTTGQFAAIDELLTGRENLVLFGRLRGLPAAVARRRAAELLDQFGLADAAGRAANTYSGGMKRRLDLAASMITRPAVLFLDEPTTGLDLESRQQVWRDVLALAADGTTIFLTTQYLEEAEALADRIAILDGGRIVADGTASRLKAIVGGESLALVLPTGEVLHEAPTDGTPDAVAAALRQLPPHDPAARLELRQPTLDDVFLALTARQRADRPADRPEMITGGAR</sequence>